<protein>
    <submittedName>
        <fullName evidence="1">Uncharacterized protein</fullName>
    </submittedName>
</protein>
<evidence type="ECO:0000313" key="2">
    <source>
        <dbReference type="Proteomes" id="UP000054869"/>
    </source>
</evidence>
<proteinExistence type="predicted"/>
<reference evidence="1 2" key="1">
    <citation type="submission" date="2015-11" db="EMBL/GenBank/DDBJ databases">
        <title>Genomic analysis of 38 Legionella species identifies large and diverse effector repertoires.</title>
        <authorList>
            <person name="Burstein D."/>
            <person name="Amaro F."/>
            <person name="Zusman T."/>
            <person name="Lifshitz Z."/>
            <person name="Cohen O."/>
            <person name="Gilbert J.A."/>
            <person name="Pupko T."/>
            <person name="Shuman H.A."/>
            <person name="Segal G."/>
        </authorList>
    </citation>
    <scope>NUCLEOTIDE SEQUENCE [LARGE SCALE GENOMIC DNA]</scope>
    <source>
        <strain evidence="1 2">ATCC 49751</strain>
    </source>
</reference>
<dbReference type="Proteomes" id="UP000054869">
    <property type="component" value="Unassembled WGS sequence"/>
</dbReference>
<dbReference type="eggNOG" id="ENOG5031E4Y">
    <property type="taxonomic scope" value="Bacteria"/>
</dbReference>
<comment type="caution">
    <text evidence="1">The sequence shown here is derived from an EMBL/GenBank/DDBJ whole genome shotgun (WGS) entry which is preliminary data.</text>
</comment>
<dbReference type="RefSeq" id="WP_058387154.1">
    <property type="nucleotide sequence ID" value="NZ_CAAAJD010000044.1"/>
</dbReference>
<sequence length="190" mass="22655">MRLHITTMIAIACFIAEPIMARECNLPNEWQRLCPILQTRVAQKTHKMKLQESEAQSLEHYLQTVHFNFLYLSQLQILMPKTTTELLIATYRRGLNKNEAEKMADYLMEQVKFYKFKNLSAFDNNTSHIIGREWYEIDYSGENMTWQKQKQKYAPYGISNFKSLECLKKFFPVESKLPYFNKIYQPMNSR</sequence>
<accession>A0A0W0VPG9</accession>
<organism evidence="1 2">
    <name type="scientific">Legionella lansingensis</name>
    <dbReference type="NCBI Taxonomy" id="45067"/>
    <lineage>
        <taxon>Bacteria</taxon>
        <taxon>Pseudomonadati</taxon>
        <taxon>Pseudomonadota</taxon>
        <taxon>Gammaproteobacteria</taxon>
        <taxon>Legionellales</taxon>
        <taxon>Legionellaceae</taxon>
        <taxon>Legionella</taxon>
    </lineage>
</organism>
<dbReference type="PATRIC" id="fig|45067.4.peg.1591"/>
<name>A0A0W0VPG9_9GAMM</name>
<keyword evidence="2" id="KW-1185">Reference proteome</keyword>
<dbReference type="OrthoDB" id="5650032at2"/>
<evidence type="ECO:0000313" key="1">
    <source>
        <dbReference type="EMBL" id="KTD21944.1"/>
    </source>
</evidence>
<dbReference type="AlphaFoldDB" id="A0A0W0VPG9"/>
<dbReference type="EMBL" id="LNYI01000030">
    <property type="protein sequence ID" value="KTD21944.1"/>
    <property type="molecule type" value="Genomic_DNA"/>
</dbReference>
<gene>
    <name evidence="1" type="ORF">Llan_1518</name>
</gene>